<dbReference type="PANTHER" id="PTHR48252:SF77">
    <property type="entry name" value="HISTONE DEACETYLASE DOMAIN-CONTAINING PROTEIN"/>
    <property type="match status" value="1"/>
</dbReference>
<evidence type="ECO:0000256" key="1">
    <source>
        <dbReference type="ARBA" id="ARBA00048287"/>
    </source>
</evidence>
<sequence>MYSVGRRTKRWPLCLFFNYLDVVTINSEVIYMAVKQDGGMVRKDFIKQLALLLMRDALNMRNQAKICQEICTNNQWLAVAGYFQVFKPVVQAVVDHYRPTCIVLQCYKRLVLQCGADSLAGDRLGCFHLSIKGHGCKTVSAQTPCMCVCRECVKFVKELGLPLLVLGGGGYTVRNVGRCWSYETSLLLDEQISSEIPYNEYFEYFAPDFSLHPEVVSRQENGNSKQLVLPEFIISWNHNFTTAALMCVQYLEAIVKSVIENVKCLSHAPSVQMQDVPPDFFKYEETEDDPDSRMTVLEQEQRFVGLMDIL</sequence>
<dbReference type="Gene3D" id="3.40.800.20">
    <property type="entry name" value="Histone deacetylase domain"/>
    <property type="match status" value="1"/>
</dbReference>
<evidence type="ECO:0000313" key="4">
    <source>
        <dbReference type="Proteomes" id="UP001235939"/>
    </source>
</evidence>
<organism evidence="3 4">
    <name type="scientific">Cordylochernes scorpioides</name>
    <dbReference type="NCBI Taxonomy" id="51811"/>
    <lineage>
        <taxon>Eukaryota</taxon>
        <taxon>Metazoa</taxon>
        <taxon>Ecdysozoa</taxon>
        <taxon>Arthropoda</taxon>
        <taxon>Chelicerata</taxon>
        <taxon>Arachnida</taxon>
        <taxon>Pseudoscorpiones</taxon>
        <taxon>Cheliferoidea</taxon>
        <taxon>Chernetidae</taxon>
        <taxon>Cordylochernes</taxon>
    </lineage>
</organism>
<name>A0ABY6K9D7_9ARAC</name>
<protein>
    <submittedName>
        <fullName evidence="3">HDAC3</fullName>
    </submittedName>
</protein>
<dbReference type="Proteomes" id="UP001235939">
    <property type="component" value="Chromosome 03"/>
</dbReference>
<dbReference type="InterPro" id="IPR023696">
    <property type="entry name" value="Ureohydrolase_dom_sf"/>
</dbReference>
<dbReference type="InterPro" id="IPR037138">
    <property type="entry name" value="His_deacetylse_dom_sf"/>
</dbReference>
<comment type="catalytic activity">
    <reaction evidence="1">
        <text>N(6)-acetyl-L-lysyl-[histone] + H2O = L-lysyl-[histone] + acetate</text>
        <dbReference type="Rhea" id="RHEA:58196"/>
        <dbReference type="Rhea" id="RHEA-COMP:9845"/>
        <dbReference type="Rhea" id="RHEA-COMP:11338"/>
        <dbReference type="ChEBI" id="CHEBI:15377"/>
        <dbReference type="ChEBI" id="CHEBI:29969"/>
        <dbReference type="ChEBI" id="CHEBI:30089"/>
        <dbReference type="ChEBI" id="CHEBI:61930"/>
        <dbReference type="EC" id="3.5.1.98"/>
    </reaction>
</comment>
<dbReference type="Pfam" id="PF00850">
    <property type="entry name" value="Hist_deacetyl"/>
    <property type="match status" value="1"/>
</dbReference>
<keyword evidence="4" id="KW-1185">Reference proteome</keyword>
<accession>A0ABY6K9D7</accession>
<proteinExistence type="predicted"/>
<gene>
    <name evidence="3" type="ORF">LAZ67_3004472</name>
</gene>
<feature type="domain" description="Histone deacetylase" evidence="2">
    <location>
        <begin position="80"/>
        <end position="185"/>
    </location>
</feature>
<dbReference type="InterPro" id="IPR023801">
    <property type="entry name" value="His_deacetylse_dom"/>
</dbReference>
<dbReference type="PANTHER" id="PTHR48252">
    <property type="entry name" value="HISTONE DEACETYLASE 2-RELATED"/>
    <property type="match status" value="1"/>
</dbReference>
<reference evidence="3 4" key="1">
    <citation type="submission" date="2022-01" db="EMBL/GenBank/DDBJ databases">
        <title>A chromosomal length assembly of Cordylochernes scorpioides.</title>
        <authorList>
            <person name="Zeh D."/>
            <person name="Zeh J."/>
        </authorList>
    </citation>
    <scope>NUCLEOTIDE SEQUENCE [LARGE SCALE GENOMIC DNA]</scope>
    <source>
        <strain evidence="3">IN4F17</strain>
        <tissue evidence="3">Whole Body</tissue>
    </source>
</reference>
<evidence type="ECO:0000259" key="2">
    <source>
        <dbReference type="Pfam" id="PF00850"/>
    </source>
</evidence>
<dbReference type="EMBL" id="CP092865">
    <property type="protein sequence ID" value="UYV65481.1"/>
    <property type="molecule type" value="Genomic_DNA"/>
</dbReference>
<dbReference type="SUPFAM" id="SSF52768">
    <property type="entry name" value="Arginase/deacetylase"/>
    <property type="match status" value="1"/>
</dbReference>
<evidence type="ECO:0000313" key="3">
    <source>
        <dbReference type="EMBL" id="UYV65481.1"/>
    </source>
</evidence>